<evidence type="ECO:0000313" key="1">
    <source>
        <dbReference type="EMBL" id="MBK4717645.1"/>
    </source>
</evidence>
<dbReference type="NCBIfam" id="NF041926">
    <property type="entry name" value="QatD"/>
    <property type="match status" value="1"/>
</dbReference>
<dbReference type="CDD" id="cd01310">
    <property type="entry name" value="TatD_DNAse"/>
    <property type="match status" value="1"/>
</dbReference>
<accession>A0ABS1HSC0</accession>
<proteinExistence type="predicted"/>
<reference evidence="1 2" key="1">
    <citation type="submission" date="2021-01" db="EMBL/GenBank/DDBJ databases">
        <title>Azospirillum sp. YIM DDC1 draft genome.</title>
        <authorList>
            <person name="Wang Y.-X."/>
        </authorList>
    </citation>
    <scope>NUCLEOTIDE SEQUENCE [LARGE SCALE GENOMIC DNA]</scope>
    <source>
        <strain evidence="1 2">YIM DDC1</strain>
    </source>
</reference>
<protein>
    <submittedName>
        <fullName evidence="1">TatD family hydrolase</fullName>
    </submittedName>
</protein>
<dbReference type="SUPFAM" id="SSF51556">
    <property type="entry name" value="Metallo-dependent hydrolases"/>
    <property type="match status" value="1"/>
</dbReference>
<comment type="caution">
    <text evidence="1">The sequence shown here is derived from an EMBL/GenBank/DDBJ whole genome shotgun (WGS) entry which is preliminary data.</text>
</comment>
<dbReference type="Proteomes" id="UP000654452">
    <property type="component" value="Unassembled WGS sequence"/>
</dbReference>
<dbReference type="EMBL" id="JAEPIV010000001">
    <property type="protein sequence ID" value="MBK4717645.1"/>
    <property type="molecule type" value="Genomic_DNA"/>
</dbReference>
<dbReference type="RefSeq" id="WP_200484006.1">
    <property type="nucleotide sequence ID" value="NZ_JAEPIV010000001.1"/>
</dbReference>
<dbReference type="InterPro" id="IPR032466">
    <property type="entry name" value="Metal_Hydrolase"/>
</dbReference>
<keyword evidence="1" id="KW-0378">Hydrolase</keyword>
<keyword evidence="2" id="KW-1185">Reference proteome</keyword>
<evidence type="ECO:0000313" key="2">
    <source>
        <dbReference type="Proteomes" id="UP000654452"/>
    </source>
</evidence>
<dbReference type="Pfam" id="PF01026">
    <property type="entry name" value="TatD_DNase"/>
    <property type="match status" value="1"/>
</dbReference>
<dbReference type="PIRSF" id="PIRSF005902">
    <property type="entry name" value="DNase_TatD"/>
    <property type="match status" value="1"/>
</dbReference>
<organism evidence="1 2">
    <name type="scientific">Azospirillum aestuarii</name>
    <dbReference type="NCBI Taxonomy" id="2802052"/>
    <lineage>
        <taxon>Bacteria</taxon>
        <taxon>Pseudomonadati</taxon>
        <taxon>Pseudomonadota</taxon>
        <taxon>Alphaproteobacteria</taxon>
        <taxon>Rhodospirillales</taxon>
        <taxon>Azospirillaceae</taxon>
        <taxon>Azospirillum</taxon>
    </lineage>
</organism>
<dbReference type="GO" id="GO:0016787">
    <property type="term" value="F:hydrolase activity"/>
    <property type="evidence" value="ECO:0007669"/>
    <property type="project" value="UniProtKB-KW"/>
</dbReference>
<dbReference type="PANTHER" id="PTHR46124">
    <property type="entry name" value="D-AMINOACYL-TRNA DEACYLASE"/>
    <property type="match status" value="1"/>
</dbReference>
<dbReference type="PANTHER" id="PTHR46124:SF2">
    <property type="entry name" value="D-AMINOACYL-TRNA DEACYLASE"/>
    <property type="match status" value="1"/>
</dbReference>
<dbReference type="InterPro" id="IPR049677">
    <property type="entry name" value="QatD"/>
</dbReference>
<dbReference type="Gene3D" id="3.20.20.140">
    <property type="entry name" value="Metal-dependent hydrolases"/>
    <property type="match status" value="1"/>
</dbReference>
<gene>
    <name evidence="1" type="ORF">JJL56_02065</name>
</gene>
<name>A0ABS1HSC0_9PROT</name>
<sequence>MSTPTVDLHCHLDLYPDPAGAARRCAESGAYILSVTTTPKAWRGTVALAKGHDRIRTALGLHPQLAHERIGELPLFEALLPETRYVGEIGLDGSPECKPHWREQISVLDHVLAASARAGGRILSIHSRRAATEVLNVLDRHPDAGVPVLHWFSGSKSELQRAIAMGCWFSVGPAMVTGKCGRDLLAAMPRDRVLTETDGPFATVGGKPLGPGEVGPACEALGACWGIRAEAAAAEVLSAFRRLVLSAVGGSAPTA</sequence>
<dbReference type="InterPro" id="IPR001130">
    <property type="entry name" value="TatD-like"/>
</dbReference>